<keyword evidence="2" id="KW-1185">Reference proteome</keyword>
<dbReference type="SUPFAM" id="SSF110087">
    <property type="entry name" value="DR1885-like metal-binding protein"/>
    <property type="match status" value="1"/>
</dbReference>
<dbReference type="PANTHER" id="PTHR36302">
    <property type="entry name" value="BLR7088 PROTEIN"/>
    <property type="match status" value="1"/>
</dbReference>
<dbReference type="PANTHER" id="PTHR36302:SF1">
    <property type="entry name" value="COPPER CHAPERONE PCU(A)C"/>
    <property type="match status" value="1"/>
</dbReference>
<dbReference type="InterPro" id="IPR058248">
    <property type="entry name" value="Lxx211020-like"/>
</dbReference>
<reference evidence="1 2" key="1">
    <citation type="submission" date="2021-11" db="EMBL/GenBank/DDBJ databases">
        <authorList>
            <person name="Lee D.-H."/>
            <person name="Kim S.-B."/>
        </authorList>
    </citation>
    <scope>NUCLEOTIDE SEQUENCE [LARGE SCALE GENOMIC DNA]</scope>
    <source>
        <strain evidence="1 2">KCTC 52223</strain>
    </source>
</reference>
<dbReference type="Gene3D" id="2.60.40.1890">
    <property type="entry name" value="PCu(A)C copper chaperone"/>
    <property type="match status" value="1"/>
</dbReference>
<dbReference type="InterPro" id="IPR036182">
    <property type="entry name" value="PCuAC_sf"/>
</dbReference>
<dbReference type="EMBL" id="JAJISD010000001">
    <property type="protein sequence ID" value="MCC8428273.1"/>
    <property type="molecule type" value="Genomic_DNA"/>
</dbReference>
<gene>
    <name evidence="1" type="ORF">LJ725_04800</name>
</gene>
<dbReference type="RefSeq" id="WP_230549468.1">
    <property type="nucleotide sequence ID" value="NZ_JAJISD010000001.1"/>
</dbReference>
<proteinExistence type="predicted"/>
<evidence type="ECO:0000313" key="2">
    <source>
        <dbReference type="Proteomes" id="UP001198862"/>
    </source>
</evidence>
<sequence length="136" mass="14057">MPAASLGPLQIVKPWARSSSQYPDLAGAFMTVANDGDTDRLVSASCPVASSIEIHAIRVKGPRLEMRQVEGGLVIPPANRQVLKPRGYHLLMTGLSAPLAAGTSLPVTLVFEKAGSVTVDFPVEAPGAVGQAALSA</sequence>
<dbReference type="Proteomes" id="UP001198862">
    <property type="component" value="Unassembled WGS sequence"/>
</dbReference>
<protein>
    <submittedName>
        <fullName evidence="1">Copper chaperone PCu(A)C</fullName>
    </submittedName>
</protein>
<accession>A0ABS8KQE3</accession>
<name>A0ABS8KQE3_9HYPH</name>
<comment type="caution">
    <text evidence="1">The sequence shown here is derived from an EMBL/GenBank/DDBJ whole genome shotgun (WGS) entry which is preliminary data.</text>
</comment>
<dbReference type="InterPro" id="IPR007410">
    <property type="entry name" value="LpqE-like"/>
</dbReference>
<dbReference type="Pfam" id="PF04314">
    <property type="entry name" value="PCuAC"/>
    <property type="match status" value="1"/>
</dbReference>
<evidence type="ECO:0000313" key="1">
    <source>
        <dbReference type="EMBL" id="MCC8428273.1"/>
    </source>
</evidence>
<organism evidence="1 2">
    <name type="scientific">Reyranella aquatilis</name>
    <dbReference type="NCBI Taxonomy" id="2035356"/>
    <lineage>
        <taxon>Bacteria</taxon>
        <taxon>Pseudomonadati</taxon>
        <taxon>Pseudomonadota</taxon>
        <taxon>Alphaproteobacteria</taxon>
        <taxon>Hyphomicrobiales</taxon>
        <taxon>Reyranellaceae</taxon>
        <taxon>Reyranella</taxon>
    </lineage>
</organism>